<gene>
    <name evidence="1" type="ORF">P3F81_10005</name>
</gene>
<dbReference type="SUPFAM" id="SSF48371">
    <property type="entry name" value="ARM repeat"/>
    <property type="match status" value="1"/>
</dbReference>
<keyword evidence="2" id="KW-1185">Reference proteome</keyword>
<sequence>MGYFCGIHELFLENIDETYRQFAAKLLPEDTNLLGIRLPILKKIAQEIANNDWQSFLRKENDLYFEDFMLKGFVIGKIRGNIEVILPYIQEFVPKINNWSLCDSFCASLKITNKNKKVMWDFIQPYFLSSQEYEIRFAVVMALDFFLEDEYIEKVLQRLDSIKHEGYYVKMAVAWALSVCYIKHKNHTEEFLGKNRLDDFTFNKALQKMIESRRVNACDKERLKILKRKKNTNY</sequence>
<dbReference type="PANTHER" id="PTHR34070:SF1">
    <property type="entry name" value="DNA ALKYLATION REPAIR PROTEIN"/>
    <property type="match status" value="1"/>
</dbReference>
<accession>A0A9Y2ERV7</accession>
<dbReference type="Gene3D" id="1.25.10.90">
    <property type="match status" value="1"/>
</dbReference>
<dbReference type="AlphaFoldDB" id="A0A9Y2ERV7"/>
<dbReference type="KEGG" id="sgbi:P3F81_10005"/>
<dbReference type="EMBL" id="CP120678">
    <property type="protein sequence ID" value="WIW70218.1"/>
    <property type="molecule type" value="Genomic_DNA"/>
</dbReference>
<reference evidence="1" key="1">
    <citation type="submission" date="2023-03" db="EMBL/GenBank/DDBJ databases">
        <title>Selenobaculum gbiensis gen. nov. sp. nov., a new bacterium isolated from the gut microbiota of IBD patient.</title>
        <authorList>
            <person name="Yeo S."/>
            <person name="Park H."/>
            <person name="Huh C.S."/>
        </authorList>
    </citation>
    <scope>NUCLEOTIDE SEQUENCE</scope>
    <source>
        <strain evidence="1">ICN-92133</strain>
    </source>
</reference>
<dbReference type="Proteomes" id="UP001243623">
    <property type="component" value="Chromosome"/>
</dbReference>
<protein>
    <submittedName>
        <fullName evidence="1">DNA alkylation repair protein</fullName>
    </submittedName>
</protein>
<dbReference type="InterPro" id="IPR016024">
    <property type="entry name" value="ARM-type_fold"/>
</dbReference>
<dbReference type="CDD" id="cd06561">
    <property type="entry name" value="AlkD_like"/>
    <property type="match status" value="1"/>
</dbReference>
<organism evidence="1 2">
    <name type="scientific">Selenobaculum gibii</name>
    <dbReference type="NCBI Taxonomy" id="3054208"/>
    <lineage>
        <taxon>Bacteria</taxon>
        <taxon>Bacillati</taxon>
        <taxon>Bacillota</taxon>
        <taxon>Negativicutes</taxon>
        <taxon>Selenomonadales</taxon>
        <taxon>Selenomonadaceae</taxon>
        <taxon>Selenobaculum</taxon>
    </lineage>
</organism>
<dbReference type="Pfam" id="PF08713">
    <property type="entry name" value="DNA_alkylation"/>
    <property type="match status" value="1"/>
</dbReference>
<dbReference type="PANTHER" id="PTHR34070">
    <property type="entry name" value="ARMADILLO-TYPE FOLD"/>
    <property type="match status" value="1"/>
</dbReference>
<dbReference type="RefSeq" id="WP_147670009.1">
    <property type="nucleotide sequence ID" value="NZ_CP120678.1"/>
</dbReference>
<evidence type="ECO:0000313" key="2">
    <source>
        <dbReference type="Proteomes" id="UP001243623"/>
    </source>
</evidence>
<name>A0A9Y2ERV7_9FIRM</name>
<proteinExistence type="predicted"/>
<evidence type="ECO:0000313" key="1">
    <source>
        <dbReference type="EMBL" id="WIW70218.1"/>
    </source>
</evidence>
<dbReference type="InterPro" id="IPR014825">
    <property type="entry name" value="DNA_alkylation"/>
</dbReference>